<evidence type="ECO:0000313" key="2">
    <source>
        <dbReference type="Proteomes" id="UP000190961"/>
    </source>
</evidence>
<sequence>MPGVGLANKHPLKVPILVNRYHYILYKSLIKNLRHQFYTDTYYLVLGRFVN</sequence>
<reference evidence="1 2" key="1">
    <citation type="submission" date="2017-02" db="EMBL/GenBank/DDBJ databases">
        <authorList>
            <person name="Peterson S.W."/>
        </authorList>
    </citation>
    <scope>NUCLEOTIDE SEQUENCE [LARGE SCALE GENOMIC DNA]</scope>
    <source>
        <strain evidence="1 2">DSM 25262</strain>
    </source>
</reference>
<keyword evidence="2" id="KW-1185">Reference proteome</keyword>
<dbReference type="STRING" id="688867.SAMN05660236_4888"/>
<organism evidence="1 2">
    <name type="scientific">Ohtaekwangia koreensis</name>
    <dbReference type="NCBI Taxonomy" id="688867"/>
    <lineage>
        <taxon>Bacteria</taxon>
        <taxon>Pseudomonadati</taxon>
        <taxon>Bacteroidota</taxon>
        <taxon>Cytophagia</taxon>
        <taxon>Cytophagales</taxon>
        <taxon>Fulvivirgaceae</taxon>
        <taxon>Ohtaekwangia</taxon>
    </lineage>
</organism>
<protein>
    <submittedName>
        <fullName evidence="1">Uncharacterized protein</fullName>
    </submittedName>
</protein>
<accession>A0A1T5MBV9</accession>
<evidence type="ECO:0000313" key="1">
    <source>
        <dbReference type="EMBL" id="SKC85474.1"/>
    </source>
</evidence>
<gene>
    <name evidence="1" type="ORF">SAMN05660236_4888</name>
</gene>
<dbReference type="EMBL" id="FUZU01000004">
    <property type="protein sequence ID" value="SKC85474.1"/>
    <property type="molecule type" value="Genomic_DNA"/>
</dbReference>
<dbReference type="Proteomes" id="UP000190961">
    <property type="component" value="Unassembled WGS sequence"/>
</dbReference>
<proteinExistence type="predicted"/>
<dbReference type="AlphaFoldDB" id="A0A1T5MBV9"/>
<name>A0A1T5MBV9_9BACT</name>